<protein>
    <submittedName>
        <fullName evidence="1">Uncharacterized protein</fullName>
    </submittedName>
</protein>
<name>B5LJ92_9CAUD</name>
<dbReference type="RefSeq" id="YP_002224999.1">
    <property type="nucleotide sequence ID" value="NC_011273.1"/>
</dbReference>
<proteinExistence type="predicted"/>
<dbReference type="Proteomes" id="UP000001849">
    <property type="component" value="Segment"/>
</dbReference>
<evidence type="ECO:0000313" key="1">
    <source>
        <dbReference type="EMBL" id="ACH62089.1"/>
    </source>
</evidence>
<dbReference type="InterPro" id="IPR055669">
    <property type="entry name" value="DUF7245"/>
</dbReference>
<gene>
    <name evidence="1" type="primary">88</name>
    <name evidence="1" type="ORF">MYRNA_88</name>
</gene>
<dbReference type="OrthoDB" id="20800at10239"/>
<keyword evidence="2" id="KW-1185">Reference proteome</keyword>
<accession>B5LJ92</accession>
<evidence type="ECO:0000313" key="2">
    <source>
        <dbReference type="Proteomes" id="UP000001849"/>
    </source>
</evidence>
<sequence>MASADLCFGCKAFKEIAYTEAGTNRTFCQPCALQLPPTSEELALLFISITNPFKIGDRVEARTAGQVYDGIGTVDDISTQIINGGTPVYPSFHVVLETKEHDLAPDAAWYTEICLRKVDA</sequence>
<dbReference type="KEGG" id="vg:6920792"/>
<dbReference type="GeneID" id="6920792"/>
<organism evidence="1 2">
    <name type="scientific">Mycobacterium phage Myrna</name>
    <dbReference type="NCBI Taxonomy" id="546805"/>
    <lineage>
        <taxon>Viruses</taxon>
        <taxon>Duplodnaviria</taxon>
        <taxon>Heunggongvirae</taxon>
        <taxon>Uroviricota</taxon>
        <taxon>Caudoviricetes</taxon>
        <taxon>Ceeclamvirinae</taxon>
        <taxon>Myrnavirus</taxon>
        <taxon>Myrnavirus myrna</taxon>
    </lineage>
</organism>
<dbReference type="EMBL" id="EU826466">
    <property type="protein sequence ID" value="ACH62089.1"/>
    <property type="molecule type" value="Genomic_DNA"/>
</dbReference>
<dbReference type="Pfam" id="PF23897">
    <property type="entry name" value="DUF7245"/>
    <property type="match status" value="1"/>
</dbReference>
<reference evidence="1 2" key="1">
    <citation type="submission" date="2008-06" db="EMBL/GenBank/DDBJ databases">
        <authorList>
            <person name="Smith A.L."/>
            <person name="Paladin E.C."/>
            <person name="Jacobs-Sera D."/>
            <person name="Hendirx R.W."/>
            <person name="Hatfull G.F."/>
        </authorList>
    </citation>
    <scope>NUCLEOTIDE SEQUENCE [LARGE SCALE GENOMIC DNA]</scope>
</reference>